<evidence type="ECO:0000313" key="1">
    <source>
        <dbReference type="EMBL" id="KAK7539872.1"/>
    </source>
</evidence>
<accession>A0ABR1LXH6</accession>
<sequence>MMELNPQLRIVTSESTKTGPCERSFGANVDQDGRPSTEMRAVQRLYDTQTMELRGFISMCRTFEQNQVERVAKWKDEAEKLAKSLESKRCELARRELELKNIRGKLLKCESSKWIPEEDQSIQHAVQDLQLTIRSWAKDCSVKSFSDVLDTERLPEESSFLRRVSECSVYKEHSQFEGLEHPFLLLAAFLSEVIRVTVWGDPFFHFQNLNAEHAYSFAGGLNKTFYGMRDGK</sequence>
<name>A0ABR1LXH6_9PEZI</name>
<keyword evidence="2" id="KW-1185">Reference proteome</keyword>
<reference evidence="1 2" key="1">
    <citation type="submission" date="2024-04" db="EMBL/GenBank/DDBJ databases">
        <title>Phyllosticta paracitricarpa is synonymous to the EU quarantine fungus P. citricarpa based on phylogenomic analyses.</title>
        <authorList>
            <consortium name="Lawrence Berkeley National Laboratory"/>
            <person name="Van ingen-buijs V.A."/>
            <person name="Van westerhoven A.C."/>
            <person name="Haridas S."/>
            <person name="Skiadas P."/>
            <person name="Martin F."/>
            <person name="Groenewald J.Z."/>
            <person name="Crous P.W."/>
            <person name="Seidl M.F."/>
        </authorList>
    </citation>
    <scope>NUCLEOTIDE SEQUENCE [LARGE SCALE GENOMIC DNA]</scope>
    <source>
        <strain evidence="1 2">CPC 17464</strain>
    </source>
</reference>
<proteinExistence type="predicted"/>
<protein>
    <submittedName>
        <fullName evidence="1">Uncharacterized protein</fullName>
    </submittedName>
</protein>
<organism evidence="1 2">
    <name type="scientific">Phyllosticta citribraziliensis</name>
    <dbReference type="NCBI Taxonomy" id="989973"/>
    <lineage>
        <taxon>Eukaryota</taxon>
        <taxon>Fungi</taxon>
        <taxon>Dikarya</taxon>
        <taxon>Ascomycota</taxon>
        <taxon>Pezizomycotina</taxon>
        <taxon>Dothideomycetes</taxon>
        <taxon>Dothideomycetes incertae sedis</taxon>
        <taxon>Botryosphaeriales</taxon>
        <taxon>Phyllostictaceae</taxon>
        <taxon>Phyllosticta</taxon>
    </lineage>
</organism>
<dbReference type="RefSeq" id="XP_066657143.1">
    <property type="nucleotide sequence ID" value="XM_066795195.1"/>
</dbReference>
<dbReference type="Proteomes" id="UP001360953">
    <property type="component" value="Unassembled WGS sequence"/>
</dbReference>
<dbReference type="GeneID" id="92028101"/>
<evidence type="ECO:0000313" key="2">
    <source>
        <dbReference type="Proteomes" id="UP001360953"/>
    </source>
</evidence>
<gene>
    <name evidence="1" type="ORF">J3D65DRAFT_301206</name>
</gene>
<comment type="caution">
    <text evidence="1">The sequence shown here is derived from an EMBL/GenBank/DDBJ whole genome shotgun (WGS) entry which is preliminary data.</text>
</comment>
<dbReference type="EMBL" id="JBBPEH010000004">
    <property type="protein sequence ID" value="KAK7539872.1"/>
    <property type="molecule type" value="Genomic_DNA"/>
</dbReference>